<name>A0A7W8ZC11_9ACTN</name>
<sequence length="235" mass="24664">MATVAVLLWRRLPRLHTPVGLSYPALLRSTLGMFRQEPPLRWRAAIGALAFAAFSVLWTAITFLLAGPSYGWSEAAIGMFALVGVVGVIITPIAGRLGDRGRVRQVSGIGAAVLALSWPLIGAGGDAPGWLVAGAVPFTMANQAVLNANQHVIYALRPESRNRLDSAFMTSCFLGGAAGSLLASAAWTGAGWTGVSLAGGALSAGAFALWALERVRARRGRPRRRPAVPIRESAI</sequence>
<evidence type="ECO:0000256" key="1">
    <source>
        <dbReference type="SAM" id="Phobius"/>
    </source>
</evidence>
<dbReference type="SUPFAM" id="SSF103473">
    <property type="entry name" value="MFS general substrate transporter"/>
    <property type="match status" value="1"/>
</dbReference>
<dbReference type="Gene3D" id="1.20.1250.20">
    <property type="entry name" value="MFS general substrate transporter like domains"/>
    <property type="match status" value="1"/>
</dbReference>
<dbReference type="PANTHER" id="PTHR42910:SF1">
    <property type="entry name" value="MAJOR FACILITATOR SUPERFAMILY (MFS) PROFILE DOMAIN-CONTAINING PROTEIN"/>
    <property type="match status" value="1"/>
</dbReference>
<dbReference type="AlphaFoldDB" id="A0A7W8ZC11"/>
<dbReference type="InterPro" id="IPR036259">
    <property type="entry name" value="MFS_trans_sf"/>
</dbReference>
<keyword evidence="1" id="KW-0812">Transmembrane</keyword>
<dbReference type="RefSeq" id="WP_204070128.1">
    <property type="nucleotide sequence ID" value="NZ_BOOS01000009.1"/>
</dbReference>
<dbReference type="InterPro" id="IPR011701">
    <property type="entry name" value="MFS"/>
</dbReference>
<organism evidence="2 3">
    <name type="scientific">Sphaerisporangium krabiense</name>
    <dbReference type="NCBI Taxonomy" id="763782"/>
    <lineage>
        <taxon>Bacteria</taxon>
        <taxon>Bacillati</taxon>
        <taxon>Actinomycetota</taxon>
        <taxon>Actinomycetes</taxon>
        <taxon>Streptosporangiales</taxon>
        <taxon>Streptosporangiaceae</taxon>
        <taxon>Sphaerisporangium</taxon>
    </lineage>
</organism>
<keyword evidence="1" id="KW-0472">Membrane</keyword>
<dbReference type="Pfam" id="PF07690">
    <property type="entry name" value="MFS_1"/>
    <property type="match status" value="1"/>
</dbReference>
<dbReference type="PANTHER" id="PTHR42910">
    <property type="entry name" value="TRANSPORTER SCO4007-RELATED"/>
    <property type="match status" value="1"/>
</dbReference>
<feature type="transmembrane region" description="Helical" evidence="1">
    <location>
        <begin position="103"/>
        <end position="121"/>
    </location>
</feature>
<proteinExistence type="predicted"/>
<feature type="transmembrane region" description="Helical" evidence="1">
    <location>
        <begin position="72"/>
        <end position="91"/>
    </location>
</feature>
<feature type="transmembrane region" description="Helical" evidence="1">
    <location>
        <begin position="44"/>
        <end position="66"/>
    </location>
</feature>
<keyword evidence="3" id="KW-1185">Reference proteome</keyword>
<feature type="transmembrane region" description="Helical" evidence="1">
    <location>
        <begin position="193"/>
        <end position="212"/>
    </location>
</feature>
<feature type="transmembrane region" description="Helical" evidence="1">
    <location>
        <begin position="127"/>
        <end position="146"/>
    </location>
</feature>
<protein>
    <submittedName>
        <fullName evidence="2">Putative MFS family arabinose efflux permease</fullName>
    </submittedName>
</protein>
<evidence type="ECO:0000313" key="2">
    <source>
        <dbReference type="EMBL" id="MBB5631244.1"/>
    </source>
</evidence>
<comment type="caution">
    <text evidence="2">The sequence shown here is derived from an EMBL/GenBank/DDBJ whole genome shotgun (WGS) entry which is preliminary data.</text>
</comment>
<feature type="transmembrane region" description="Helical" evidence="1">
    <location>
        <begin position="167"/>
        <end position="187"/>
    </location>
</feature>
<evidence type="ECO:0000313" key="3">
    <source>
        <dbReference type="Proteomes" id="UP000588112"/>
    </source>
</evidence>
<accession>A0A7W8ZC11</accession>
<keyword evidence="1" id="KW-1133">Transmembrane helix</keyword>
<gene>
    <name evidence="2" type="ORF">BJ981_007008</name>
</gene>
<dbReference type="EMBL" id="JACHBR010000002">
    <property type="protein sequence ID" value="MBB5631244.1"/>
    <property type="molecule type" value="Genomic_DNA"/>
</dbReference>
<dbReference type="GO" id="GO:0022857">
    <property type="term" value="F:transmembrane transporter activity"/>
    <property type="evidence" value="ECO:0007669"/>
    <property type="project" value="InterPro"/>
</dbReference>
<dbReference type="Proteomes" id="UP000588112">
    <property type="component" value="Unassembled WGS sequence"/>
</dbReference>
<reference evidence="2 3" key="1">
    <citation type="submission" date="2020-08" db="EMBL/GenBank/DDBJ databases">
        <title>Sequencing the genomes of 1000 actinobacteria strains.</title>
        <authorList>
            <person name="Klenk H.-P."/>
        </authorList>
    </citation>
    <scope>NUCLEOTIDE SEQUENCE [LARGE SCALE GENOMIC DNA]</scope>
    <source>
        <strain evidence="2 3">DSM 45790</strain>
    </source>
</reference>